<sequence>MSSAPALIVDPYRESVPLCWNWLLVAALTSADLLDPGLRPSSREYRA</sequence>
<name>A0A0J6FKD7_COCPO</name>
<gene>
    <name evidence="1" type="ORF">CPAG_05627</name>
</gene>
<proteinExistence type="predicted"/>
<evidence type="ECO:0000313" key="1">
    <source>
        <dbReference type="EMBL" id="KMM69309.1"/>
    </source>
</evidence>
<reference evidence="2" key="3">
    <citation type="journal article" date="2010" name="Genome Res.">
        <title>Population genomic sequencing of Coccidioides fungi reveals recent hybridization and transposon control.</title>
        <authorList>
            <person name="Neafsey D.E."/>
            <person name="Barker B.M."/>
            <person name="Sharpton T.J."/>
            <person name="Stajich J.E."/>
            <person name="Park D.J."/>
            <person name="Whiston E."/>
            <person name="Hung C.-Y."/>
            <person name="McMahan C."/>
            <person name="White J."/>
            <person name="Sykes S."/>
            <person name="Heiman D."/>
            <person name="Young S."/>
            <person name="Zeng Q."/>
            <person name="Abouelleil A."/>
            <person name="Aftuck L."/>
            <person name="Bessette D."/>
            <person name="Brown A."/>
            <person name="FitzGerald M."/>
            <person name="Lui A."/>
            <person name="Macdonald J.P."/>
            <person name="Priest M."/>
            <person name="Orbach M.J."/>
            <person name="Galgiani J.N."/>
            <person name="Kirkland T.N."/>
            <person name="Cole G.T."/>
            <person name="Birren B.W."/>
            <person name="Henn M.R."/>
            <person name="Taylor J.W."/>
            <person name="Rounsley S.D."/>
        </authorList>
    </citation>
    <scope>NUCLEOTIDE SEQUENCE [LARGE SCALE GENOMIC DNA]</scope>
    <source>
        <strain evidence="2">RMSCC 3488</strain>
    </source>
</reference>
<dbReference type="EMBL" id="DS268111">
    <property type="protein sequence ID" value="KMM69309.1"/>
    <property type="molecule type" value="Genomic_DNA"/>
</dbReference>
<protein>
    <submittedName>
        <fullName evidence="1">Uncharacterized protein</fullName>
    </submittedName>
</protein>
<dbReference type="Proteomes" id="UP000054567">
    <property type="component" value="Unassembled WGS sequence"/>
</dbReference>
<reference evidence="1 2" key="1">
    <citation type="submission" date="2007-06" db="EMBL/GenBank/DDBJ databases">
        <title>The Genome Sequence of Coccidioides posadasii RMSCC_3488.</title>
        <authorList>
            <consortium name="Coccidioides Genome Resources Consortium"/>
            <consortium name="The Broad Institute Genome Sequencing Platform"/>
            <person name="Henn M.R."/>
            <person name="Sykes S."/>
            <person name="Young S."/>
            <person name="Jaffe D."/>
            <person name="Berlin A."/>
            <person name="Alvarez P."/>
            <person name="Butler J."/>
            <person name="Gnerre S."/>
            <person name="Grabherr M."/>
            <person name="Mauceli E."/>
            <person name="Brockman W."/>
            <person name="Kodira C."/>
            <person name="Alvarado L."/>
            <person name="Zeng Q."/>
            <person name="Crawford M."/>
            <person name="Antoine C."/>
            <person name="Devon K."/>
            <person name="Galgiani J."/>
            <person name="Orsborn K."/>
            <person name="Lewis M.L."/>
            <person name="Nusbaum C."/>
            <person name="Galagan J."/>
            <person name="Birren B."/>
        </authorList>
    </citation>
    <scope>NUCLEOTIDE SEQUENCE [LARGE SCALE GENOMIC DNA]</scope>
    <source>
        <strain evidence="1 2">RMSCC 3488</strain>
    </source>
</reference>
<dbReference type="AlphaFoldDB" id="A0A0J6FKD7"/>
<evidence type="ECO:0000313" key="2">
    <source>
        <dbReference type="Proteomes" id="UP000054567"/>
    </source>
</evidence>
<reference evidence="2" key="2">
    <citation type="journal article" date="2009" name="Genome Res.">
        <title>Comparative genomic analyses of the human fungal pathogens Coccidioides and their relatives.</title>
        <authorList>
            <person name="Sharpton T.J."/>
            <person name="Stajich J.E."/>
            <person name="Rounsley S.D."/>
            <person name="Gardner M.J."/>
            <person name="Wortman J.R."/>
            <person name="Jordar V.S."/>
            <person name="Maiti R."/>
            <person name="Kodira C.D."/>
            <person name="Neafsey D.E."/>
            <person name="Zeng Q."/>
            <person name="Hung C.-Y."/>
            <person name="McMahan C."/>
            <person name="Muszewska A."/>
            <person name="Grynberg M."/>
            <person name="Mandel M.A."/>
            <person name="Kellner E.M."/>
            <person name="Barker B.M."/>
            <person name="Galgiani J.N."/>
            <person name="Orbach M.J."/>
            <person name="Kirkland T.N."/>
            <person name="Cole G.T."/>
            <person name="Henn M.R."/>
            <person name="Birren B.W."/>
            <person name="Taylor J.W."/>
        </authorList>
    </citation>
    <scope>NUCLEOTIDE SEQUENCE [LARGE SCALE GENOMIC DNA]</scope>
    <source>
        <strain evidence="2">RMSCC 3488</strain>
    </source>
</reference>
<dbReference type="VEuPathDB" id="FungiDB:CPAG_05627"/>
<accession>A0A0J6FKD7</accession>
<organism evidence="1 2">
    <name type="scientific">Coccidioides posadasii RMSCC 3488</name>
    <dbReference type="NCBI Taxonomy" id="454284"/>
    <lineage>
        <taxon>Eukaryota</taxon>
        <taxon>Fungi</taxon>
        <taxon>Dikarya</taxon>
        <taxon>Ascomycota</taxon>
        <taxon>Pezizomycotina</taxon>
        <taxon>Eurotiomycetes</taxon>
        <taxon>Eurotiomycetidae</taxon>
        <taxon>Onygenales</taxon>
        <taxon>Onygenaceae</taxon>
        <taxon>Coccidioides</taxon>
    </lineage>
</organism>